<dbReference type="RefSeq" id="WP_055265251.1">
    <property type="nucleotide sequence ID" value="NZ_CZAL01000001.1"/>
</dbReference>
<dbReference type="GO" id="GO:0003677">
    <property type="term" value="F:DNA binding"/>
    <property type="evidence" value="ECO:0007669"/>
    <property type="project" value="InterPro"/>
</dbReference>
<dbReference type="Proteomes" id="UP000095709">
    <property type="component" value="Unassembled WGS sequence"/>
</dbReference>
<dbReference type="InterPro" id="IPR001387">
    <property type="entry name" value="Cro/C1-type_HTH"/>
</dbReference>
<dbReference type="EMBL" id="CZAL01000001">
    <property type="protein sequence ID" value="CUO72500.1"/>
    <property type="molecule type" value="Genomic_DNA"/>
</dbReference>
<dbReference type="SMART" id="SM00530">
    <property type="entry name" value="HTH_XRE"/>
    <property type="match status" value="1"/>
</dbReference>
<evidence type="ECO:0000313" key="2">
    <source>
        <dbReference type="EMBL" id="CUO72500.1"/>
    </source>
</evidence>
<evidence type="ECO:0000259" key="1">
    <source>
        <dbReference type="PROSITE" id="PS50943"/>
    </source>
</evidence>
<dbReference type="AlphaFoldDB" id="A0A174HHB2"/>
<name>A0A174HHB2_9FIRM</name>
<organism evidence="2 3">
    <name type="scientific">Fusicatenibacter saccharivorans</name>
    <dbReference type="NCBI Taxonomy" id="1150298"/>
    <lineage>
        <taxon>Bacteria</taxon>
        <taxon>Bacillati</taxon>
        <taxon>Bacillota</taxon>
        <taxon>Clostridia</taxon>
        <taxon>Lachnospirales</taxon>
        <taxon>Lachnospiraceae</taxon>
        <taxon>Fusicatenibacter</taxon>
    </lineage>
</organism>
<protein>
    <submittedName>
        <fullName evidence="2">Predicted transcriptional regulator</fullName>
    </submittedName>
</protein>
<evidence type="ECO:0000313" key="3">
    <source>
        <dbReference type="Proteomes" id="UP000095709"/>
    </source>
</evidence>
<proteinExistence type="predicted"/>
<dbReference type="PROSITE" id="PS50943">
    <property type="entry name" value="HTH_CROC1"/>
    <property type="match status" value="1"/>
</dbReference>
<dbReference type="Gene3D" id="1.10.260.40">
    <property type="entry name" value="lambda repressor-like DNA-binding domains"/>
    <property type="match status" value="1"/>
</dbReference>
<gene>
    <name evidence="2" type="ORF">ERS852498_00340</name>
</gene>
<accession>A0A174HHB2</accession>
<dbReference type="Pfam" id="PF13443">
    <property type="entry name" value="HTH_26"/>
    <property type="match status" value="1"/>
</dbReference>
<dbReference type="InterPro" id="IPR010982">
    <property type="entry name" value="Lambda_DNA-bd_dom_sf"/>
</dbReference>
<dbReference type="CDD" id="cd00093">
    <property type="entry name" value="HTH_XRE"/>
    <property type="match status" value="1"/>
</dbReference>
<feature type="domain" description="HTH cro/C1-type" evidence="1">
    <location>
        <begin position="11"/>
        <end position="66"/>
    </location>
</feature>
<sequence>MSLQELVIIRLNNIIKKKGITVNEAAKRSHIAPPALKNILYGNEENIGVVTLCKLCQGLEMTVSEFFGDEMFERK</sequence>
<dbReference type="SUPFAM" id="SSF47413">
    <property type="entry name" value="lambda repressor-like DNA-binding domains"/>
    <property type="match status" value="1"/>
</dbReference>
<reference evidence="2 3" key="1">
    <citation type="submission" date="2015-09" db="EMBL/GenBank/DDBJ databases">
        <authorList>
            <consortium name="Pathogen Informatics"/>
        </authorList>
    </citation>
    <scope>NUCLEOTIDE SEQUENCE [LARGE SCALE GENOMIC DNA]</scope>
    <source>
        <strain evidence="2 3">2789STDY5834885</strain>
    </source>
</reference>